<dbReference type="EMBL" id="SODV01000002">
    <property type="protein sequence ID" value="TDW95905.1"/>
    <property type="molecule type" value="Genomic_DNA"/>
</dbReference>
<evidence type="ECO:0000256" key="1">
    <source>
        <dbReference type="ARBA" id="ARBA00010641"/>
    </source>
</evidence>
<dbReference type="GO" id="GO:0003677">
    <property type="term" value="F:DNA binding"/>
    <property type="evidence" value="ECO:0007669"/>
    <property type="project" value="UniProtKB-KW"/>
</dbReference>
<keyword evidence="2 6" id="KW-0805">Transcription regulation</keyword>
<dbReference type="GO" id="GO:0006352">
    <property type="term" value="P:DNA-templated transcription initiation"/>
    <property type="evidence" value="ECO:0007669"/>
    <property type="project" value="InterPro"/>
</dbReference>
<organism evidence="9 10">
    <name type="scientific">Dinghuibacter silviterrae</name>
    <dbReference type="NCBI Taxonomy" id="1539049"/>
    <lineage>
        <taxon>Bacteria</taxon>
        <taxon>Pseudomonadati</taxon>
        <taxon>Bacteroidota</taxon>
        <taxon>Chitinophagia</taxon>
        <taxon>Chitinophagales</taxon>
        <taxon>Chitinophagaceae</taxon>
        <taxon>Dinghuibacter</taxon>
    </lineage>
</organism>
<reference evidence="9 10" key="1">
    <citation type="submission" date="2019-03" db="EMBL/GenBank/DDBJ databases">
        <title>Genomic Encyclopedia of Type Strains, Phase IV (KMG-IV): sequencing the most valuable type-strain genomes for metagenomic binning, comparative biology and taxonomic classification.</title>
        <authorList>
            <person name="Goeker M."/>
        </authorList>
    </citation>
    <scope>NUCLEOTIDE SEQUENCE [LARGE SCALE GENOMIC DNA]</scope>
    <source>
        <strain evidence="9 10">DSM 100059</strain>
    </source>
</reference>
<keyword evidence="10" id="KW-1185">Reference proteome</keyword>
<comment type="caution">
    <text evidence="9">The sequence shown here is derived from an EMBL/GenBank/DDBJ whole genome shotgun (WGS) entry which is preliminary data.</text>
</comment>
<protein>
    <recommendedName>
        <fullName evidence="6">RNA polymerase sigma factor</fullName>
    </recommendedName>
</protein>
<evidence type="ECO:0000256" key="4">
    <source>
        <dbReference type="ARBA" id="ARBA00023125"/>
    </source>
</evidence>
<dbReference type="SUPFAM" id="SSF88659">
    <property type="entry name" value="Sigma3 and sigma4 domains of RNA polymerase sigma factors"/>
    <property type="match status" value="1"/>
</dbReference>
<evidence type="ECO:0000256" key="3">
    <source>
        <dbReference type="ARBA" id="ARBA00023082"/>
    </source>
</evidence>
<dbReference type="InterPro" id="IPR013324">
    <property type="entry name" value="RNA_pol_sigma_r3/r4-like"/>
</dbReference>
<keyword evidence="5 6" id="KW-0804">Transcription</keyword>
<name>A0A4R8DEP6_9BACT</name>
<dbReference type="NCBIfam" id="TIGR02985">
    <property type="entry name" value="Sig70_bacteroi1"/>
    <property type="match status" value="1"/>
</dbReference>
<feature type="domain" description="RNA polymerase sigma-70 region 2" evidence="7">
    <location>
        <begin position="27"/>
        <end position="91"/>
    </location>
</feature>
<comment type="similarity">
    <text evidence="1 6">Belongs to the sigma-70 factor family. ECF subfamily.</text>
</comment>
<evidence type="ECO:0000313" key="10">
    <source>
        <dbReference type="Proteomes" id="UP000294498"/>
    </source>
</evidence>
<dbReference type="PANTHER" id="PTHR43133:SF46">
    <property type="entry name" value="RNA POLYMERASE SIGMA-70 FACTOR ECF SUBFAMILY"/>
    <property type="match status" value="1"/>
</dbReference>
<dbReference type="PANTHER" id="PTHR43133">
    <property type="entry name" value="RNA POLYMERASE ECF-TYPE SIGMA FACTO"/>
    <property type="match status" value="1"/>
</dbReference>
<dbReference type="Gene3D" id="1.10.1740.10">
    <property type="match status" value="1"/>
</dbReference>
<dbReference type="SUPFAM" id="SSF88946">
    <property type="entry name" value="Sigma2 domain of RNA polymerase sigma factors"/>
    <property type="match status" value="1"/>
</dbReference>
<dbReference type="Pfam" id="PF04542">
    <property type="entry name" value="Sigma70_r2"/>
    <property type="match status" value="1"/>
</dbReference>
<dbReference type="Gene3D" id="1.10.10.10">
    <property type="entry name" value="Winged helix-like DNA-binding domain superfamily/Winged helix DNA-binding domain"/>
    <property type="match status" value="1"/>
</dbReference>
<dbReference type="PROSITE" id="PS01063">
    <property type="entry name" value="SIGMA70_ECF"/>
    <property type="match status" value="1"/>
</dbReference>
<dbReference type="InterPro" id="IPR039425">
    <property type="entry name" value="RNA_pol_sigma-70-like"/>
</dbReference>
<keyword evidence="3 6" id="KW-0731">Sigma factor</keyword>
<dbReference type="InterPro" id="IPR014284">
    <property type="entry name" value="RNA_pol_sigma-70_dom"/>
</dbReference>
<dbReference type="NCBIfam" id="TIGR02937">
    <property type="entry name" value="sigma70-ECF"/>
    <property type="match status" value="1"/>
</dbReference>
<dbReference type="InterPro" id="IPR007627">
    <property type="entry name" value="RNA_pol_sigma70_r2"/>
</dbReference>
<evidence type="ECO:0000256" key="5">
    <source>
        <dbReference type="ARBA" id="ARBA00023163"/>
    </source>
</evidence>
<evidence type="ECO:0000259" key="7">
    <source>
        <dbReference type="Pfam" id="PF04542"/>
    </source>
</evidence>
<evidence type="ECO:0000313" key="9">
    <source>
        <dbReference type="EMBL" id="TDW95905.1"/>
    </source>
</evidence>
<dbReference type="InterPro" id="IPR013325">
    <property type="entry name" value="RNA_pol_sigma_r2"/>
</dbReference>
<keyword evidence="4 6" id="KW-0238">DNA-binding</keyword>
<dbReference type="Proteomes" id="UP000294498">
    <property type="component" value="Unassembled WGS sequence"/>
</dbReference>
<accession>A0A4R8DEP6</accession>
<gene>
    <name evidence="9" type="ORF">EDB95_3726</name>
</gene>
<dbReference type="RefSeq" id="WP_162852675.1">
    <property type="nucleotide sequence ID" value="NZ_SODV01000002.1"/>
</dbReference>
<evidence type="ECO:0000259" key="8">
    <source>
        <dbReference type="Pfam" id="PF08281"/>
    </source>
</evidence>
<dbReference type="InterPro" id="IPR036388">
    <property type="entry name" value="WH-like_DNA-bd_sf"/>
</dbReference>
<dbReference type="GO" id="GO:0016987">
    <property type="term" value="F:sigma factor activity"/>
    <property type="evidence" value="ECO:0007669"/>
    <property type="project" value="UniProtKB-KW"/>
</dbReference>
<dbReference type="AlphaFoldDB" id="A0A4R8DEP6"/>
<evidence type="ECO:0000256" key="6">
    <source>
        <dbReference type="RuleBase" id="RU000716"/>
    </source>
</evidence>
<dbReference type="InterPro" id="IPR000838">
    <property type="entry name" value="RNA_pol_sigma70_ECF_CS"/>
</dbReference>
<sequence length="197" mass="22616">MALSSRYEEQELLCAIASGDERAFCDLYAHYFPVVFGFVLKYINVPALAEDIVQDVFVKIWEARNRLTGVRHFPAFLFSVARNHSLNVLQSVSRSQNAMATLSHHYQEQRQDDEVLNKDYSIFIEKVLRRVPPRSRDIFRKCREQGLSYEEVALEIGISRNAVKNHMVSTIRVLREAAYKELGISLGACVLLFAFPT</sequence>
<dbReference type="InterPro" id="IPR013249">
    <property type="entry name" value="RNA_pol_sigma70_r4_t2"/>
</dbReference>
<dbReference type="Pfam" id="PF08281">
    <property type="entry name" value="Sigma70_r4_2"/>
    <property type="match status" value="1"/>
</dbReference>
<dbReference type="InterPro" id="IPR014327">
    <property type="entry name" value="RNA_pol_sigma70_bacteroid"/>
</dbReference>
<feature type="domain" description="RNA polymerase sigma factor 70 region 4 type 2" evidence="8">
    <location>
        <begin position="124"/>
        <end position="167"/>
    </location>
</feature>
<evidence type="ECO:0000256" key="2">
    <source>
        <dbReference type="ARBA" id="ARBA00023015"/>
    </source>
</evidence>
<proteinExistence type="inferred from homology"/>